<keyword evidence="2" id="KW-1185">Reference proteome</keyword>
<gene>
    <name evidence="1" type="ORF">PF327_10285</name>
</gene>
<dbReference type="EMBL" id="JAQIBC010000010">
    <property type="protein sequence ID" value="MDM5264580.1"/>
    <property type="molecule type" value="Genomic_DNA"/>
</dbReference>
<organism evidence="1 2">
    <name type="scientific">Sulfurovum xiamenensis</name>
    <dbReference type="NCBI Taxonomy" id="3019066"/>
    <lineage>
        <taxon>Bacteria</taxon>
        <taxon>Pseudomonadati</taxon>
        <taxon>Campylobacterota</taxon>
        <taxon>Epsilonproteobacteria</taxon>
        <taxon>Campylobacterales</taxon>
        <taxon>Sulfurovaceae</taxon>
        <taxon>Sulfurovum</taxon>
    </lineage>
</organism>
<comment type="caution">
    <text evidence="1">The sequence shown here is derived from an EMBL/GenBank/DDBJ whole genome shotgun (WGS) entry which is preliminary data.</text>
</comment>
<name>A0ABT7QU25_9BACT</name>
<sequence>MLKKLTPLLVLAMFAAGAYFMMKGMDNAVHMTKSKKEIKK</sequence>
<dbReference type="Proteomes" id="UP001169066">
    <property type="component" value="Unassembled WGS sequence"/>
</dbReference>
<accession>A0ABT7QU25</accession>
<evidence type="ECO:0000313" key="1">
    <source>
        <dbReference type="EMBL" id="MDM5264580.1"/>
    </source>
</evidence>
<protein>
    <submittedName>
        <fullName evidence="1">Uncharacterized protein</fullName>
    </submittedName>
</protein>
<proteinExistence type="predicted"/>
<dbReference type="RefSeq" id="WP_255344707.1">
    <property type="nucleotide sequence ID" value="NZ_JAQIBC010000010.1"/>
</dbReference>
<reference evidence="1" key="1">
    <citation type="submission" date="2023-01" db="EMBL/GenBank/DDBJ databases">
        <title>Sulfurovum sp. XTW-4 genome assembly.</title>
        <authorList>
            <person name="Wang J."/>
        </authorList>
    </citation>
    <scope>NUCLEOTIDE SEQUENCE</scope>
    <source>
        <strain evidence="1">XTW-4</strain>
    </source>
</reference>
<evidence type="ECO:0000313" key="2">
    <source>
        <dbReference type="Proteomes" id="UP001169066"/>
    </source>
</evidence>